<dbReference type="InterPro" id="IPR008271">
    <property type="entry name" value="Ser/Thr_kinase_AS"/>
</dbReference>
<sequence length="938" mass="103875">MSDGRHIQIVSKGSGGLIHGFPGIPPNADSPRGAKIKGVRVILHYAALRLISADRQQEVQVSLPLLGVAASKVEIKFEKHEYFKIGGQRPITNTDTIASTTLFESASYRPETSDIYAGRYPFSFDIPLDLPPTIALESEGKRSRTQCSSAAKRQPGLEIQYSLKAVVYRDNEIKFWKDKPFTCTRALKIKKYEHHPAWPIYHHPEPQHLDMASMRLSIAPTQSCYCRGEMIILTAELSCGSYSVIPRSVRFEVKLLQELTTVSKPSPSSTRQRFRQSDKTPNSNILSTSAVDSARVDHDSSFTAELTCNIPECGVFPTVSYRSSVQVAYLLVISTIVHSQHLHIDFPITISPFPSNTSEEEIRQIGSSPSLGGMPQLERPSSSMSYVQTLTDRYTLAPGAATPVLQAIMEDDDDYGVSPMPGRLSRSVTERSSTTLGGDTLIDSHDNHNVQIRLADLGRQNSLSSIVPLQRSGSISTVDTNFLYPGSPTGMLVDSTYLLQLNEEILASWFTELDEPLSSASSTVSTALTTSSPSVNFLALVGDLTTILQSTEKKRALLALEGDKAQVIVDFLDSVLLAMDPSKIHLRKLILVTLYRLSKAANCYPECYALNNIVVGSQEGGGGFCDIHRGRHRDQVLCLKVVRMFRRSETEGMIKLFAKEAILWSQLNHPNILPFYGIYYLGEENKRMCLVSPWMENGNLVNYLQENPTVARRPFICDVITGLEYLHDRNIIHGDLKGVNVLVTSFGRACITDFGLSSVLIEKSIAQTAITPSVIHGGSYRWIAPELLETDSRPTKASDIWAFGCLCYQILIRRVPFYEATSDPAVIRLILSGETPTQHHPGKHSRGIDTIDEEMGTLLKRCWSPPDTRPTCRQIMESLGIVGLAGRHDTITNSQVAEFRSAMRKRGSTLIDLDKIDSIFREILIPEAQLGGAPRAFN</sequence>
<name>A0AAD5YPV3_9AGAR</name>
<dbReference type="Pfam" id="PF00069">
    <property type="entry name" value="Pkinase"/>
    <property type="match status" value="1"/>
</dbReference>
<dbReference type="InterPro" id="IPR000719">
    <property type="entry name" value="Prot_kinase_dom"/>
</dbReference>
<dbReference type="AlphaFoldDB" id="A0AAD5YPV3"/>
<dbReference type="InterPro" id="IPR051681">
    <property type="entry name" value="Ser/Thr_Kinases-Pseudokinases"/>
</dbReference>
<proteinExistence type="predicted"/>
<accession>A0AAD5YPV3</accession>
<dbReference type="SUPFAM" id="SSF56112">
    <property type="entry name" value="Protein kinase-like (PK-like)"/>
    <property type="match status" value="1"/>
</dbReference>
<dbReference type="PROSITE" id="PS50011">
    <property type="entry name" value="PROTEIN_KINASE_DOM"/>
    <property type="match status" value="1"/>
</dbReference>
<organism evidence="3 4">
    <name type="scientific">Leucocoprinus birnbaumii</name>
    <dbReference type="NCBI Taxonomy" id="56174"/>
    <lineage>
        <taxon>Eukaryota</taxon>
        <taxon>Fungi</taxon>
        <taxon>Dikarya</taxon>
        <taxon>Basidiomycota</taxon>
        <taxon>Agaricomycotina</taxon>
        <taxon>Agaricomycetes</taxon>
        <taxon>Agaricomycetidae</taxon>
        <taxon>Agaricales</taxon>
        <taxon>Agaricineae</taxon>
        <taxon>Agaricaceae</taxon>
        <taxon>Leucocoprinus</taxon>
    </lineage>
</organism>
<dbReference type="Proteomes" id="UP001213000">
    <property type="component" value="Unassembled WGS sequence"/>
</dbReference>
<reference evidence="3" key="1">
    <citation type="submission" date="2022-07" db="EMBL/GenBank/DDBJ databases">
        <title>Genome Sequence of Leucocoprinus birnbaumii.</title>
        <authorList>
            <person name="Buettner E."/>
        </authorList>
    </citation>
    <scope>NUCLEOTIDE SEQUENCE</scope>
    <source>
        <strain evidence="3">VT141</strain>
    </source>
</reference>
<feature type="domain" description="Protein kinase" evidence="2">
    <location>
        <begin position="613"/>
        <end position="891"/>
    </location>
</feature>
<dbReference type="PANTHER" id="PTHR44329">
    <property type="entry name" value="SERINE/THREONINE-PROTEIN KINASE TNNI3K-RELATED"/>
    <property type="match status" value="1"/>
</dbReference>
<dbReference type="InterPro" id="IPR011009">
    <property type="entry name" value="Kinase-like_dom_sf"/>
</dbReference>
<dbReference type="GO" id="GO:0005524">
    <property type="term" value="F:ATP binding"/>
    <property type="evidence" value="ECO:0007669"/>
    <property type="project" value="InterPro"/>
</dbReference>
<evidence type="ECO:0000313" key="4">
    <source>
        <dbReference type="Proteomes" id="UP001213000"/>
    </source>
</evidence>
<dbReference type="PROSITE" id="PS00108">
    <property type="entry name" value="PROTEIN_KINASE_ST"/>
    <property type="match status" value="1"/>
</dbReference>
<comment type="caution">
    <text evidence="3">The sequence shown here is derived from an EMBL/GenBank/DDBJ whole genome shotgun (WGS) entry which is preliminary data.</text>
</comment>
<dbReference type="SMART" id="SM00220">
    <property type="entry name" value="S_TKc"/>
    <property type="match status" value="1"/>
</dbReference>
<keyword evidence="4" id="KW-1185">Reference proteome</keyword>
<dbReference type="Gene3D" id="1.10.510.10">
    <property type="entry name" value="Transferase(Phosphotransferase) domain 1"/>
    <property type="match status" value="1"/>
</dbReference>
<protein>
    <recommendedName>
        <fullName evidence="2">Protein kinase domain-containing protein</fullName>
    </recommendedName>
</protein>
<dbReference type="InterPro" id="IPR014752">
    <property type="entry name" value="Arrestin-like_C"/>
</dbReference>
<gene>
    <name evidence="3" type="ORF">NP233_g6603</name>
</gene>
<dbReference type="EMBL" id="JANIEX010000439">
    <property type="protein sequence ID" value="KAJ3567064.1"/>
    <property type="molecule type" value="Genomic_DNA"/>
</dbReference>
<evidence type="ECO:0000313" key="3">
    <source>
        <dbReference type="EMBL" id="KAJ3567064.1"/>
    </source>
</evidence>
<dbReference type="GO" id="GO:0004674">
    <property type="term" value="F:protein serine/threonine kinase activity"/>
    <property type="evidence" value="ECO:0007669"/>
    <property type="project" value="TreeGrafter"/>
</dbReference>
<feature type="region of interest" description="Disordered" evidence="1">
    <location>
        <begin position="264"/>
        <end position="288"/>
    </location>
</feature>
<evidence type="ECO:0000259" key="2">
    <source>
        <dbReference type="PROSITE" id="PS50011"/>
    </source>
</evidence>
<dbReference type="Gene3D" id="2.60.40.640">
    <property type="match status" value="1"/>
</dbReference>
<evidence type="ECO:0000256" key="1">
    <source>
        <dbReference type="SAM" id="MobiDB-lite"/>
    </source>
</evidence>
<feature type="compositionally biased region" description="Polar residues" evidence="1">
    <location>
        <begin position="279"/>
        <end position="288"/>
    </location>
</feature>